<dbReference type="AlphaFoldDB" id="A0A6M3ILQ6"/>
<reference evidence="2" key="1">
    <citation type="submission" date="2020-03" db="EMBL/GenBank/DDBJ databases">
        <title>The deep terrestrial virosphere.</title>
        <authorList>
            <person name="Holmfeldt K."/>
            <person name="Nilsson E."/>
            <person name="Simone D."/>
            <person name="Lopez-Fernandez M."/>
            <person name="Wu X."/>
            <person name="de Brujin I."/>
            <person name="Lundin D."/>
            <person name="Andersson A."/>
            <person name="Bertilsson S."/>
            <person name="Dopson M."/>
        </authorList>
    </citation>
    <scope>NUCLEOTIDE SEQUENCE</scope>
    <source>
        <strain evidence="2">MM415B01480</strain>
    </source>
</reference>
<dbReference type="GO" id="GO:0004386">
    <property type="term" value="F:helicase activity"/>
    <property type="evidence" value="ECO:0007669"/>
    <property type="project" value="UniProtKB-KW"/>
</dbReference>
<dbReference type="Gene3D" id="3.40.50.300">
    <property type="entry name" value="P-loop containing nucleotide triphosphate hydrolases"/>
    <property type="match status" value="1"/>
</dbReference>
<name>A0A6M3ILQ6_9ZZZZ</name>
<keyword evidence="2" id="KW-0378">Hydrolase</keyword>
<dbReference type="InterPro" id="IPR027417">
    <property type="entry name" value="P-loop_NTPase"/>
</dbReference>
<accession>A0A6M3ILQ6</accession>
<evidence type="ECO:0000256" key="1">
    <source>
        <dbReference type="SAM" id="Phobius"/>
    </source>
</evidence>
<organism evidence="2">
    <name type="scientific">viral metagenome</name>
    <dbReference type="NCBI Taxonomy" id="1070528"/>
    <lineage>
        <taxon>unclassified sequences</taxon>
        <taxon>metagenomes</taxon>
        <taxon>organismal metagenomes</taxon>
    </lineage>
</organism>
<feature type="transmembrane region" description="Helical" evidence="1">
    <location>
        <begin position="136"/>
        <end position="157"/>
    </location>
</feature>
<sequence length="436" mass="49591">MQEDDAKAVEFFLASISGEYAAQDDAFNVPYVLDKAETYFRLQALNGLKEEMSRCLASGRLEDAESLIANYMRPSRPTVKGCDPLRDWPQIMAAFDSSRKEDLTFKLPGDIGSIVGYFERGHLVGIVGATSTGKTWWLWFLAYVAVLRGLNVVFFSLEMSERQMIRRIQQSLHALPIKEYPDPLLIPVFDCAHNQTGECRNADRVNRIRIRQGDQPKPPFAMAPVNYRPCDVCRGTRDYRMEIWWKREDREVITLSDVMSAMVKSPAGPAGRMGRFHLVEYPSGALTPRGLRTYLSNLEYYEGLVADVVVTDYADKMTPDGRYDGYRHGLEEIWQAHKGIAQERKVTVITASQSNTVRTGKRISQGNWDEAIAKLYMVDEGLALNQTPEEKKAGIMLWSVVKQRHDHFDMMEHATVLQQLKIGRPYLDSCRGQMGK</sequence>
<keyword evidence="2" id="KW-0067">ATP-binding</keyword>
<keyword evidence="1" id="KW-0812">Transmembrane</keyword>
<keyword evidence="2" id="KW-0547">Nucleotide-binding</keyword>
<dbReference type="EMBL" id="MT141313">
    <property type="protein sequence ID" value="QJA58211.1"/>
    <property type="molecule type" value="Genomic_DNA"/>
</dbReference>
<dbReference type="SUPFAM" id="SSF52540">
    <property type="entry name" value="P-loop containing nucleoside triphosphate hydrolases"/>
    <property type="match status" value="1"/>
</dbReference>
<evidence type="ECO:0000313" key="2">
    <source>
        <dbReference type="EMBL" id="QJA58211.1"/>
    </source>
</evidence>
<keyword evidence="1" id="KW-1133">Transmembrane helix</keyword>
<proteinExistence type="predicted"/>
<keyword evidence="1" id="KW-0472">Membrane</keyword>
<gene>
    <name evidence="2" type="ORF">MM415B01480_0010</name>
</gene>
<keyword evidence="2" id="KW-0347">Helicase</keyword>
<protein>
    <submittedName>
        <fullName evidence="2">Putative helicase</fullName>
    </submittedName>
</protein>